<reference evidence="2 3" key="1">
    <citation type="journal article" date="2015" name="Int. J. Syst. Evol. Microbiol.">
        <title>Novibacillus thermophilus gen. nov., sp. nov., a Gram-staining-negative and moderately thermophilic member of the family Thermoactinomycetaceae.</title>
        <authorList>
            <person name="Yang G."/>
            <person name="Chen J."/>
            <person name="Zhou S."/>
        </authorList>
    </citation>
    <scope>NUCLEOTIDE SEQUENCE [LARGE SCALE GENOMIC DNA]</scope>
    <source>
        <strain evidence="2 3">SG-1</strain>
    </source>
</reference>
<name>A0A1U9K5U7_9BACL</name>
<dbReference type="AlphaFoldDB" id="A0A1U9K5U7"/>
<evidence type="ECO:0000313" key="2">
    <source>
        <dbReference type="EMBL" id="AQS55380.1"/>
    </source>
</evidence>
<dbReference type="RefSeq" id="WP_077719202.1">
    <property type="nucleotide sequence ID" value="NZ_CP019699.1"/>
</dbReference>
<sequence length="105" mass="11505">MKKQFFVLILCSAVFFAMGATVFASHNSDSALEVRTVNAAEGKTDSTVYEPHVWGAVAKAAQKAYVYGKEAVRYYADEITKQAAMHSIFKISDDVEASNLDVAFD</sequence>
<dbReference type="EMBL" id="CP019699">
    <property type="protein sequence ID" value="AQS55380.1"/>
    <property type="molecule type" value="Genomic_DNA"/>
</dbReference>
<feature type="chain" id="PRO_5039516459" evidence="1">
    <location>
        <begin position="20"/>
        <end position="105"/>
    </location>
</feature>
<keyword evidence="3" id="KW-1185">Reference proteome</keyword>
<evidence type="ECO:0000313" key="3">
    <source>
        <dbReference type="Proteomes" id="UP000188603"/>
    </source>
</evidence>
<organism evidence="2 3">
    <name type="scientific">Novibacillus thermophilus</name>
    <dbReference type="NCBI Taxonomy" id="1471761"/>
    <lineage>
        <taxon>Bacteria</taxon>
        <taxon>Bacillati</taxon>
        <taxon>Bacillota</taxon>
        <taxon>Bacilli</taxon>
        <taxon>Bacillales</taxon>
        <taxon>Thermoactinomycetaceae</taxon>
        <taxon>Novibacillus</taxon>
    </lineage>
</organism>
<protein>
    <submittedName>
        <fullName evidence="2">Uncharacterized protein</fullName>
    </submittedName>
</protein>
<dbReference type="KEGG" id="ntr:B0W44_05865"/>
<accession>A0A1U9K5U7</accession>
<dbReference type="STRING" id="1471761.B0W44_05865"/>
<feature type="signal peptide" evidence="1">
    <location>
        <begin position="1"/>
        <end position="19"/>
    </location>
</feature>
<dbReference type="Proteomes" id="UP000188603">
    <property type="component" value="Chromosome"/>
</dbReference>
<keyword evidence="1" id="KW-0732">Signal</keyword>
<proteinExistence type="predicted"/>
<gene>
    <name evidence="2" type="ORF">B0W44_05865</name>
</gene>
<evidence type="ECO:0000256" key="1">
    <source>
        <dbReference type="SAM" id="SignalP"/>
    </source>
</evidence>